<dbReference type="AlphaFoldDB" id="A0A3G3MHR3"/>
<geneLocation type="plastid" evidence="3"/>
<dbReference type="PANTHER" id="PTHR31272:SF6">
    <property type="entry name" value="CYTOCHROME C-TYPE BIOGENESIS CCDA-LIKE CHLOROPLASTIC PROTEIN"/>
    <property type="match status" value="1"/>
</dbReference>
<keyword evidence="2" id="KW-0472">Membrane</keyword>
<organism evidence="3">
    <name type="scientific">Renouxia sp</name>
    <dbReference type="NCBI Taxonomy" id="2485823"/>
    <lineage>
        <taxon>Eukaryota</taxon>
        <taxon>Rhodophyta</taxon>
        <taxon>Florideophyceae</taxon>
        <taxon>Corallinophycidae</taxon>
        <taxon>Rhodogorgonales</taxon>
        <taxon>Rhodogorgonaceae</taxon>
        <taxon>Renouxia</taxon>
    </lineage>
</organism>
<feature type="transmembrane region" description="Helical" evidence="2">
    <location>
        <begin position="178"/>
        <end position="203"/>
    </location>
</feature>
<feature type="transmembrane region" description="Helical" evidence="2">
    <location>
        <begin position="101"/>
        <end position="127"/>
    </location>
</feature>
<protein>
    <submittedName>
        <fullName evidence="3">Cytochrome c biogenesis protein transmembrane region</fullName>
    </submittedName>
</protein>
<feature type="transmembrane region" description="Helical" evidence="2">
    <location>
        <begin position="215"/>
        <end position="236"/>
    </location>
</feature>
<dbReference type="InterPro" id="IPR051790">
    <property type="entry name" value="Cytochrome_c-biogenesis_DsbD"/>
</dbReference>
<name>A0A3G3MHR3_9FLOR</name>
<evidence type="ECO:0000313" key="3">
    <source>
        <dbReference type="EMBL" id="AYR06350.1"/>
    </source>
</evidence>
<dbReference type="GO" id="GO:0017004">
    <property type="term" value="P:cytochrome complex assembly"/>
    <property type="evidence" value="ECO:0007669"/>
    <property type="project" value="UniProtKB-KW"/>
</dbReference>
<keyword evidence="2 3" id="KW-0812">Transmembrane</keyword>
<evidence type="ECO:0000256" key="1">
    <source>
        <dbReference type="ARBA" id="ARBA00022748"/>
    </source>
</evidence>
<evidence type="ECO:0000256" key="2">
    <source>
        <dbReference type="SAM" id="Phobius"/>
    </source>
</evidence>
<keyword evidence="2" id="KW-1133">Transmembrane helix</keyword>
<proteinExistence type="predicted"/>
<gene>
    <name evidence="3" type="primary">ccdA</name>
</gene>
<reference evidence="3" key="1">
    <citation type="journal article" date="2018" name="Genome Biol. Evol.">
        <title>Mitochondrial and Plastid Genomes from Coralline Red Algae Provide Insights into the Incongruent Evolutionary Histories of Organelles.</title>
        <authorList>
            <person name="Lee J."/>
            <person name="Song H.J."/>
            <person name="In Park S."/>
            <person name="Lee Y.M."/>
            <person name="Jeong S.Y."/>
            <person name="Oh Cho T."/>
            <person name="Kim J.H."/>
            <person name="Choi H.G."/>
            <person name="Choi C.G."/>
            <person name="Nelson W.A."/>
            <person name="Fredericq S."/>
            <person name="Bhattacharya D."/>
            <person name="Su Yoon H."/>
        </authorList>
    </citation>
    <scope>NUCLEOTIDE SEQUENCE</scope>
</reference>
<accession>A0A3G3MHR3</accession>
<dbReference type="PANTHER" id="PTHR31272">
    <property type="entry name" value="CYTOCHROME C-TYPE BIOGENESIS PROTEIN HI_1454-RELATED"/>
    <property type="match status" value="1"/>
</dbReference>
<feature type="transmembrane region" description="Helical" evidence="2">
    <location>
        <begin position="32"/>
        <end position="62"/>
    </location>
</feature>
<feature type="transmembrane region" description="Helical" evidence="2">
    <location>
        <begin position="74"/>
        <end position="95"/>
    </location>
</feature>
<dbReference type="EMBL" id="MH281629">
    <property type="protein sequence ID" value="AYR06350.1"/>
    <property type="molecule type" value="Genomic_DNA"/>
</dbReference>
<sequence>MYSYWLHLELYFYKFQQSINHLLYFNLNANSFIILMVLYISGVLTSINPCATSMLPICLAYVDSQYEKKFNNRSFFCGLCSSLILFIFCLSIVKIKYYHLFVQLSLFVSIVPIVLGLNLLQVFGNGIDLIYIRLPKFLNLSSYSQDYIVGLSLGLNTVTCSTPVLLTLFLWLPYVNSFAITFIYVFVYLLGCLFPLFFLASLGIQYIQIYKVTQYWNFILPASACLILSSGVLRFLENILL</sequence>
<feature type="transmembrane region" description="Helical" evidence="2">
    <location>
        <begin position="148"/>
        <end position="172"/>
    </location>
</feature>
<keyword evidence="3" id="KW-0934">Plastid</keyword>
<keyword evidence="1" id="KW-0201">Cytochrome c-type biogenesis</keyword>